<proteinExistence type="predicted"/>
<dbReference type="EMBL" id="CM002922">
    <property type="protein sequence ID" value="KGN65054.1"/>
    <property type="molecule type" value="Genomic_DNA"/>
</dbReference>
<reference evidence="1 2" key="2">
    <citation type="journal article" date="2009" name="PLoS ONE">
        <title>An integrated genetic and cytogenetic map of the cucumber genome.</title>
        <authorList>
            <person name="Ren Y."/>
            <person name="Zhang Z."/>
            <person name="Liu J."/>
            <person name="Staub J.E."/>
            <person name="Han Y."/>
            <person name="Cheng Z."/>
            <person name="Li X."/>
            <person name="Lu J."/>
            <person name="Miao H."/>
            <person name="Kang H."/>
            <person name="Xie B."/>
            <person name="Gu X."/>
            <person name="Wang X."/>
            <person name="Du Y."/>
            <person name="Jin W."/>
            <person name="Huang S."/>
        </authorList>
    </citation>
    <scope>NUCLEOTIDE SEQUENCE [LARGE SCALE GENOMIC DNA]</scope>
    <source>
        <strain evidence="2">cv. 9930</strain>
    </source>
</reference>
<keyword evidence="2" id="KW-1185">Reference proteome</keyword>
<dbReference type="AlphaFoldDB" id="A0A0A0LVT6"/>
<dbReference type="Proteomes" id="UP000029981">
    <property type="component" value="Chromosome 1"/>
</dbReference>
<name>A0A0A0LVT6_CUCSA</name>
<gene>
    <name evidence="1" type="ORF">Csa_1G185105</name>
</gene>
<evidence type="ECO:0000313" key="1">
    <source>
        <dbReference type="EMBL" id="KGN65054.1"/>
    </source>
</evidence>
<reference evidence="1 2" key="3">
    <citation type="journal article" date="2010" name="BMC Genomics">
        <title>Transcriptome sequencing and comparative analysis of cucumber flowers with different sex types.</title>
        <authorList>
            <person name="Guo S."/>
            <person name="Zheng Y."/>
            <person name="Joung J.G."/>
            <person name="Liu S."/>
            <person name="Zhang Z."/>
            <person name="Crasta O.R."/>
            <person name="Sobral B.W."/>
            <person name="Xu Y."/>
            <person name="Huang S."/>
            <person name="Fei Z."/>
        </authorList>
    </citation>
    <scope>NUCLEOTIDE SEQUENCE [LARGE SCALE GENOMIC DNA]</scope>
    <source>
        <strain evidence="2">cv. 9930</strain>
    </source>
</reference>
<reference evidence="1 2" key="1">
    <citation type="journal article" date="2009" name="Nat. Genet.">
        <title>The genome of the cucumber, Cucumis sativus L.</title>
        <authorList>
            <person name="Huang S."/>
            <person name="Li R."/>
            <person name="Zhang Z."/>
            <person name="Li L."/>
            <person name="Gu X."/>
            <person name="Fan W."/>
            <person name="Lucas W.J."/>
            <person name="Wang X."/>
            <person name="Xie B."/>
            <person name="Ni P."/>
            <person name="Ren Y."/>
            <person name="Zhu H."/>
            <person name="Li J."/>
            <person name="Lin K."/>
            <person name="Jin W."/>
            <person name="Fei Z."/>
            <person name="Li G."/>
            <person name="Staub J."/>
            <person name="Kilian A."/>
            <person name="van der Vossen E.A."/>
            <person name="Wu Y."/>
            <person name="Guo J."/>
            <person name="He J."/>
            <person name="Jia Z."/>
            <person name="Ren Y."/>
            <person name="Tian G."/>
            <person name="Lu Y."/>
            <person name="Ruan J."/>
            <person name="Qian W."/>
            <person name="Wang M."/>
            <person name="Huang Q."/>
            <person name="Li B."/>
            <person name="Xuan Z."/>
            <person name="Cao J."/>
            <person name="Asan"/>
            <person name="Wu Z."/>
            <person name="Zhang J."/>
            <person name="Cai Q."/>
            <person name="Bai Y."/>
            <person name="Zhao B."/>
            <person name="Han Y."/>
            <person name="Li Y."/>
            <person name="Li X."/>
            <person name="Wang S."/>
            <person name="Shi Q."/>
            <person name="Liu S."/>
            <person name="Cho W.K."/>
            <person name="Kim J.Y."/>
            <person name="Xu Y."/>
            <person name="Heller-Uszynska K."/>
            <person name="Miao H."/>
            <person name="Cheng Z."/>
            <person name="Zhang S."/>
            <person name="Wu J."/>
            <person name="Yang Y."/>
            <person name="Kang H."/>
            <person name="Li M."/>
            <person name="Liang H."/>
            <person name="Ren X."/>
            <person name="Shi Z."/>
            <person name="Wen M."/>
            <person name="Jian M."/>
            <person name="Yang H."/>
            <person name="Zhang G."/>
            <person name="Yang Z."/>
            <person name="Chen R."/>
            <person name="Liu S."/>
            <person name="Li J."/>
            <person name="Ma L."/>
            <person name="Liu H."/>
            <person name="Zhou Y."/>
            <person name="Zhao J."/>
            <person name="Fang X."/>
            <person name="Li G."/>
            <person name="Fang L."/>
            <person name="Li Y."/>
            <person name="Liu D."/>
            <person name="Zheng H."/>
            <person name="Zhang Y."/>
            <person name="Qin N."/>
            <person name="Li Z."/>
            <person name="Yang G."/>
            <person name="Yang S."/>
            <person name="Bolund L."/>
            <person name="Kristiansen K."/>
            <person name="Zheng H."/>
            <person name="Li S."/>
            <person name="Zhang X."/>
            <person name="Yang H."/>
            <person name="Wang J."/>
            <person name="Sun R."/>
            <person name="Zhang B."/>
            <person name="Jiang S."/>
            <person name="Wang J."/>
            <person name="Du Y."/>
            <person name="Li S."/>
        </authorList>
    </citation>
    <scope>NUCLEOTIDE SEQUENCE [LARGE SCALE GENOMIC DNA]</scope>
    <source>
        <strain evidence="2">cv. 9930</strain>
    </source>
</reference>
<protein>
    <submittedName>
        <fullName evidence="1">Uncharacterized protein</fullName>
    </submittedName>
</protein>
<sequence length="84" mass="9385">MFVVFSSSVFQFHAQVSRAYSSSQFLFLARRPSPSSQAPSISLFLAAVRLPPGFLPPILLPKAILTAWLADILHTHKIYWLVSL</sequence>
<evidence type="ECO:0000313" key="2">
    <source>
        <dbReference type="Proteomes" id="UP000029981"/>
    </source>
</evidence>
<reference evidence="1 2" key="4">
    <citation type="journal article" date="2011" name="BMC Genomics">
        <title>RNA-Seq improves annotation of protein-coding genes in the cucumber genome.</title>
        <authorList>
            <person name="Li Z."/>
            <person name="Zhang Z."/>
            <person name="Yan P."/>
            <person name="Huang S."/>
            <person name="Fei Z."/>
            <person name="Lin K."/>
        </authorList>
    </citation>
    <scope>NUCLEOTIDE SEQUENCE [LARGE SCALE GENOMIC DNA]</scope>
    <source>
        <strain evidence="2">cv. 9930</strain>
    </source>
</reference>
<organism evidence="1 2">
    <name type="scientific">Cucumis sativus</name>
    <name type="common">Cucumber</name>
    <dbReference type="NCBI Taxonomy" id="3659"/>
    <lineage>
        <taxon>Eukaryota</taxon>
        <taxon>Viridiplantae</taxon>
        <taxon>Streptophyta</taxon>
        <taxon>Embryophyta</taxon>
        <taxon>Tracheophyta</taxon>
        <taxon>Spermatophyta</taxon>
        <taxon>Magnoliopsida</taxon>
        <taxon>eudicotyledons</taxon>
        <taxon>Gunneridae</taxon>
        <taxon>Pentapetalae</taxon>
        <taxon>rosids</taxon>
        <taxon>fabids</taxon>
        <taxon>Cucurbitales</taxon>
        <taxon>Cucurbitaceae</taxon>
        <taxon>Benincaseae</taxon>
        <taxon>Cucumis</taxon>
    </lineage>
</organism>
<dbReference type="Gramene" id="KGN65054">
    <property type="protein sequence ID" value="KGN65054"/>
    <property type="gene ID" value="Csa_1G185105"/>
</dbReference>
<accession>A0A0A0LVT6</accession>